<dbReference type="EMBL" id="JXNT01000019">
    <property type="protein sequence ID" value="ODM15015.1"/>
    <property type="molecule type" value="Genomic_DNA"/>
</dbReference>
<dbReference type="STRING" id="573508.A0A1E3B251"/>
<organism evidence="2 3">
    <name type="scientific">Aspergillus cristatus</name>
    <name type="common">Chinese Fuzhuan brick tea-fermentation fungus</name>
    <name type="synonym">Eurotium cristatum</name>
    <dbReference type="NCBI Taxonomy" id="573508"/>
    <lineage>
        <taxon>Eukaryota</taxon>
        <taxon>Fungi</taxon>
        <taxon>Dikarya</taxon>
        <taxon>Ascomycota</taxon>
        <taxon>Pezizomycotina</taxon>
        <taxon>Eurotiomycetes</taxon>
        <taxon>Eurotiomycetidae</taxon>
        <taxon>Eurotiales</taxon>
        <taxon>Aspergillaceae</taxon>
        <taxon>Aspergillus</taxon>
        <taxon>Aspergillus subgen. Aspergillus</taxon>
    </lineage>
</organism>
<keyword evidence="3" id="KW-1185">Reference proteome</keyword>
<evidence type="ECO:0000259" key="1">
    <source>
        <dbReference type="PROSITE" id="PS51886"/>
    </source>
</evidence>
<comment type="caution">
    <text evidence="2">The sequence shown here is derived from an EMBL/GenBank/DDBJ whole genome shotgun (WGS) entry which is preliminary data.</text>
</comment>
<reference evidence="2 3" key="1">
    <citation type="journal article" date="2016" name="BMC Genomics">
        <title>Comparative genomic and transcriptomic analyses of the Fuzhuan brick tea-fermentation fungus Aspergillus cristatus.</title>
        <authorList>
            <person name="Ge Y."/>
            <person name="Wang Y."/>
            <person name="Liu Y."/>
            <person name="Tan Y."/>
            <person name="Ren X."/>
            <person name="Zhang X."/>
            <person name="Hyde K.D."/>
            <person name="Liu Y."/>
            <person name="Liu Z."/>
        </authorList>
    </citation>
    <scope>NUCLEOTIDE SEQUENCE [LARGE SCALE GENOMIC DNA]</scope>
    <source>
        <strain evidence="2 3">GZAAS20.1005</strain>
    </source>
</reference>
<evidence type="ECO:0000313" key="3">
    <source>
        <dbReference type="Proteomes" id="UP000094569"/>
    </source>
</evidence>
<name>A0A1E3B251_ASPCR</name>
<dbReference type="OrthoDB" id="10453446at2759"/>
<evidence type="ECO:0000313" key="2">
    <source>
        <dbReference type="EMBL" id="ODM15015.1"/>
    </source>
</evidence>
<dbReference type="AlphaFoldDB" id="A0A1E3B251"/>
<sequence length="249" mass="27990">MFQSLATTEGGKKLLFDIVDWTKQAEHRAVEFPPSRADEAMLKVPNCDEEGDEMFHDNLLPDPDKTVLTFPILTQLCISLNENTCWEDFKLLCSYNDPVEIPTIIEKVTHIHEAVVLLFSGSIAQTDEDILFGAFIPEPCKDGNEIQERDEHRLDLLSCFLFQLSPVHDVSWGNVGRPGWSVIGNELCFGDKDNGAALVLNNGMKAATLIWNVEQKDPAYTASAWRGKDTMQVEVKAIEIWNVLDEGHE</sequence>
<dbReference type="Proteomes" id="UP000094569">
    <property type="component" value="Unassembled WGS sequence"/>
</dbReference>
<dbReference type="InterPro" id="IPR006571">
    <property type="entry name" value="TLDc_dom"/>
</dbReference>
<dbReference type="VEuPathDB" id="FungiDB:SI65_09510"/>
<protein>
    <recommendedName>
        <fullName evidence="1">TLDc domain-containing protein</fullName>
    </recommendedName>
</protein>
<proteinExistence type="predicted"/>
<dbReference type="PROSITE" id="PS51886">
    <property type="entry name" value="TLDC"/>
    <property type="match status" value="1"/>
</dbReference>
<gene>
    <name evidence="2" type="ORF">SI65_09510</name>
</gene>
<feature type="domain" description="TLDc" evidence="1">
    <location>
        <begin position="66"/>
        <end position="244"/>
    </location>
</feature>
<dbReference type="Pfam" id="PF07534">
    <property type="entry name" value="TLD"/>
    <property type="match status" value="1"/>
</dbReference>
<accession>A0A1E3B251</accession>